<dbReference type="EMBL" id="RBIZ01000008">
    <property type="protein sequence ID" value="RKR52714.1"/>
    <property type="molecule type" value="Genomic_DNA"/>
</dbReference>
<dbReference type="AlphaFoldDB" id="A0AB38FVB8"/>
<dbReference type="RefSeq" id="WP_038253430.1">
    <property type="nucleotide sequence ID" value="NZ_CABKQJ010000013.1"/>
</dbReference>
<keyword evidence="1" id="KW-0472">Membrane</keyword>
<comment type="caution">
    <text evidence="3">The sequence shown here is derived from an EMBL/GenBank/DDBJ whole genome shotgun (WGS) entry which is preliminary data.</text>
</comment>
<gene>
    <name evidence="2" type="ORF">C7387_4374</name>
    <name evidence="3" type="ORF">NCTC11967_01846</name>
</gene>
<sequence>MKKNRNIILLSVGLIIAIGSGIWLWYSRYADTPVNCIGNVEWNIGSNRFAGTLSFRMYNQEGLATLTGKLYGRNTTDVSRNIYFSYTQQRDARVLRTMQVVKTFADSADEEDIDDTLPGFYRQTGRGLSVVMDEYRGAWIFATSNVPSLYCRKR</sequence>
<dbReference type="GeneID" id="66906328"/>
<name>A0AB38FVB8_9ENTR</name>
<accession>A0AB38FVB8</accession>
<evidence type="ECO:0000313" key="2">
    <source>
        <dbReference type="EMBL" id="RKR52714.1"/>
    </source>
</evidence>
<evidence type="ECO:0008006" key="6">
    <source>
        <dbReference type="Google" id="ProtNLM"/>
    </source>
</evidence>
<evidence type="ECO:0000313" key="3">
    <source>
        <dbReference type="EMBL" id="SQA62829.1"/>
    </source>
</evidence>
<protein>
    <recommendedName>
        <fullName evidence="6">FidL-like membrane protein</fullName>
    </recommendedName>
</protein>
<keyword evidence="5" id="KW-1185">Reference proteome</keyword>
<evidence type="ECO:0000313" key="4">
    <source>
        <dbReference type="Proteomes" id="UP000251313"/>
    </source>
</evidence>
<feature type="transmembrane region" description="Helical" evidence="1">
    <location>
        <begin position="7"/>
        <end position="26"/>
    </location>
</feature>
<dbReference type="EMBL" id="UAVL01000009">
    <property type="protein sequence ID" value="SQA62829.1"/>
    <property type="molecule type" value="Genomic_DNA"/>
</dbReference>
<evidence type="ECO:0000256" key="1">
    <source>
        <dbReference type="SAM" id="Phobius"/>
    </source>
</evidence>
<dbReference type="Proteomes" id="UP000267341">
    <property type="component" value="Unassembled WGS sequence"/>
</dbReference>
<proteinExistence type="predicted"/>
<keyword evidence="1" id="KW-1133">Transmembrane helix</keyword>
<dbReference type="Proteomes" id="UP000251313">
    <property type="component" value="Unassembled WGS sequence"/>
</dbReference>
<keyword evidence="1" id="KW-0812">Transmembrane</keyword>
<evidence type="ECO:0000313" key="5">
    <source>
        <dbReference type="Proteomes" id="UP000267341"/>
    </source>
</evidence>
<organism evidence="3 4">
    <name type="scientific">Yokenella regensburgei</name>
    <dbReference type="NCBI Taxonomy" id="158877"/>
    <lineage>
        <taxon>Bacteria</taxon>
        <taxon>Pseudomonadati</taxon>
        <taxon>Pseudomonadota</taxon>
        <taxon>Gammaproteobacteria</taxon>
        <taxon>Enterobacterales</taxon>
        <taxon>Enterobacteriaceae</taxon>
        <taxon>Yokenella</taxon>
    </lineage>
</organism>
<reference evidence="2 5" key="2">
    <citation type="submission" date="2018-10" db="EMBL/GenBank/DDBJ databases">
        <title>Genomic Encyclopedia of Type Strains, Phase IV (KMG-IV): sequencing the most valuable type-strain genomes for metagenomic binning, comparative biology and taxonomic classification.</title>
        <authorList>
            <person name="Goeker M."/>
        </authorList>
    </citation>
    <scope>NUCLEOTIDE SEQUENCE [LARGE SCALE GENOMIC DNA]</scope>
    <source>
        <strain evidence="2 5">DSM 5079</strain>
    </source>
</reference>
<reference evidence="3 4" key="1">
    <citation type="submission" date="2018-06" db="EMBL/GenBank/DDBJ databases">
        <authorList>
            <consortium name="Pathogen Informatics"/>
            <person name="Doyle S."/>
        </authorList>
    </citation>
    <scope>NUCLEOTIDE SEQUENCE [LARGE SCALE GENOMIC DNA]</scope>
    <source>
        <strain evidence="3 4">NCTC11967</strain>
    </source>
</reference>